<dbReference type="SUPFAM" id="SSF47473">
    <property type="entry name" value="EF-hand"/>
    <property type="match status" value="1"/>
</dbReference>
<dbReference type="PROSITE" id="PS00018">
    <property type="entry name" value="EF_HAND_1"/>
    <property type="match status" value="3"/>
</dbReference>
<organism evidence="6 8">
    <name type="scientific">Didymodactylos carnosus</name>
    <dbReference type="NCBI Taxonomy" id="1234261"/>
    <lineage>
        <taxon>Eukaryota</taxon>
        <taxon>Metazoa</taxon>
        <taxon>Spiralia</taxon>
        <taxon>Gnathifera</taxon>
        <taxon>Rotifera</taxon>
        <taxon>Eurotatoria</taxon>
        <taxon>Bdelloidea</taxon>
        <taxon>Philodinida</taxon>
        <taxon>Philodinidae</taxon>
        <taxon>Didymodactylos</taxon>
    </lineage>
</organism>
<dbReference type="CDD" id="cd00051">
    <property type="entry name" value="EFh"/>
    <property type="match status" value="2"/>
</dbReference>
<name>A0A8S2ERQ9_9BILA</name>
<evidence type="ECO:0000256" key="2">
    <source>
        <dbReference type="ARBA" id="ARBA00022737"/>
    </source>
</evidence>
<feature type="non-terminal residue" evidence="6">
    <location>
        <position position="1"/>
    </location>
</feature>
<evidence type="ECO:0000259" key="5">
    <source>
        <dbReference type="PROSITE" id="PS50222"/>
    </source>
</evidence>
<feature type="domain" description="EF-hand" evidence="5">
    <location>
        <begin position="176"/>
        <end position="208"/>
    </location>
</feature>
<proteinExistence type="predicted"/>
<sequence length="208" mass="24005">SVRDITILRESGLLEHVNDSVQIIADKGYIGEGYVITPRKKPRGRNLTAEAKDFNRDINSAKAAIENINQQLQDAFNLFDTDKSRTISSTELKQVLVALNFKPTEQLIRKIMKEMDTDGDGVIEFDEFVRVMGGVYERKFSNDEMRRAFQCFDTDHSGFITPNELREVLRKLNHNVTEARISEIMREIDSDLDGKINYEEFCQMMHHV</sequence>
<evidence type="ECO:0000256" key="4">
    <source>
        <dbReference type="SAM" id="Coils"/>
    </source>
</evidence>
<keyword evidence="3" id="KW-0106">Calcium</keyword>
<dbReference type="Gene3D" id="1.10.238.10">
    <property type="entry name" value="EF-hand"/>
    <property type="match status" value="2"/>
</dbReference>
<dbReference type="PRINTS" id="PR00450">
    <property type="entry name" value="RECOVERIN"/>
</dbReference>
<dbReference type="GO" id="GO:0005509">
    <property type="term" value="F:calcium ion binding"/>
    <property type="evidence" value="ECO:0007669"/>
    <property type="project" value="InterPro"/>
</dbReference>
<keyword evidence="1" id="KW-0479">Metal-binding</keyword>
<feature type="coiled-coil region" evidence="4">
    <location>
        <begin position="51"/>
        <end position="78"/>
    </location>
</feature>
<dbReference type="Proteomes" id="UP000677228">
    <property type="component" value="Unassembled WGS sequence"/>
</dbReference>
<dbReference type="SMART" id="SM00054">
    <property type="entry name" value="EFh"/>
    <property type="match status" value="4"/>
</dbReference>
<dbReference type="FunFam" id="1.10.238.10:FF:000336">
    <property type="entry name" value="HLH domain-containing protein"/>
    <property type="match status" value="2"/>
</dbReference>
<evidence type="ECO:0000256" key="3">
    <source>
        <dbReference type="ARBA" id="ARBA00022837"/>
    </source>
</evidence>
<dbReference type="InterPro" id="IPR050145">
    <property type="entry name" value="Centrin_CML-like"/>
</dbReference>
<dbReference type="EMBL" id="CAJOBA010036813">
    <property type="protein sequence ID" value="CAF4030207.1"/>
    <property type="molecule type" value="Genomic_DNA"/>
</dbReference>
<dbReference type="PANTHER" id="PTHR23050">
    <property type="entry name" value="CALCIUM BINDING PROTEIN"/>
    <property type="match status" value="1"/>
</dbReference>
<dbReference type="EMBL" id="CAJNOK010015270">
    <property type="protein sequence ID" value="CAF1222029.1"/>
    <property type="molecule type" value="Genomic_DNA"/>
</dbReference>
<gene>
    <name evidence="6" type="ORF">OVA965_LOCUS24964</name>
    <name evidence="7" type="ORF">TMI583_LOCUS25692</name>
</gene>
<evidence type="ECO:0000313" key="6">
    <source>
        <dbReference type="EMBL" id="CAF1222029.1"/>
    </source>
</evidence>
<feature type="domain" description="EF-hand" evidence="5">
    <location>
        <begin position="67"/>
        <end position="102"/>
    </location>
</feature>
<comment type="caution">
    <text evidence="6">The sequence shown here is derived from an EMBL/GenBank/DDBJ whole genome shotgun (WGS) entry which is preliminary data.</text>
</comment>
<dbReference type="AlphaFoldDB" id="A0A8S2ERQ9"/>
<dbReference type="Pfam" id="PF13499">
    <property type="entry name" value="EF-hand_7"/>
    <property type="match status" value="2"/>
</dbReference>
<evidence type="ECO:0000313" key="8">
    <source>
        <dbReference type="Proteomes" id="UP000677228"/>
    </source>
</evidence>
<evidence type="ECO:0000256" key="1">
    <source>
        <dbReference type="ARBA" id="ARBA00022723"/>
    </source>
</evidence>
<dbReference type="InterPro" id="IPR018247">
    <property type="entry name" value="EF_Hand_1_Ca_BS"/>
</dbReference>
<accession>A0A8S2ERQ9</accession>
<dbReference type="PROSITE" id="PS50222">
    <property type="entry name" value="EF_HAND_2"/>
    <property type="match status" value="4"/>
</dbReference>
<keyword evidence="4" id="KW-0175">Coiled coil</keyword>
<evidence type="ECO:0000313" key="7">
    <source>
        <dbReference type="EMBL" id="CAF4030207.1"/>
    </source>
</evidence>
<protein>
    <recommendedName>
        <fullName evidence="5">EF-hand domain-containing protein</fullName>
    </recommendedName>
</protein>
<dbReference type="Proteomes" id="UP000682733">
    <property type="component" value="Unassembled WGS sequence"/>
</dbReference>
<feature type="domain" description="EF-hand" evidence="5">
    <location>
        <begin position="103"/>
        <end position="138"/>
    </location>
</feature>
<reference evidence="6" key="1">
    <citation type="submission" date="2021-02" db="EMBL/GenBank/DDBJ databases">
        <authorList>
            <person name="Nowell W R."/>
        </authorList>
    </citation>
    <scope>NUCLEOTIDE SEQUENCE</scope>
</reference>
<feature type="domain" description="EF-hand" evidence="5">
    <location>
        <begin position="140"/>
        <end position="175"/>
    </location>
</feature>
<dbReference type="InterPro" id="IPR002048">
    <property type="entry name" value="EF_hand_dom"/>
</dbReference>
<keyword evidence="2" id="KW-0677">Repeat</keyword>
<dbReference type="InterPro" id="IPR011992">
    <property type="entry name" value="EF-hand-dom_pair"/>
</dbReference>